<dbReference type="AlphaFoldDB" id="A0A2S7CRJ1"/>
<dbReference type="Proteomes" id="UP000237872">
    <property type="component" value="Unassembled WGS sequence"/>
</dbReference>
<dbReference type="EMBL" id="MDEC01000011">
    <property type="protein sequence ID" value="PPU64183.1"/>
    <property type="molecule type" value="Genomic_DNA"/>
</dbReference>
<organism evidence="1 2">
    <name type="scientific">Xanthomonas codiaei</name>
    <dbReference type="NCBI Taxonomy" id="56463"/>
    <lineage>
        <taxon>Bacteria</taxon>
        <taxon>Pseudomonadati</taxon>
        <taxon>Pseudomonadota</taxon>
        <taxon>Gammaproteobacteria</taxon>
        <taxon>Lysobacterales</taxon>
        <taxon>Lysobacteraceae</taxon>
        <taxon>Xanthomonas</taxon>
    </lineage>
</organism>
<comment type="caution">
    <text evidence="1">The sequence shown here is derived from an EMBL/GenBank/DDBJ whole genome shotgun (WGS) entry which is preliminary data.</text>
</comment>
<proteinExistence type="predicted"/>
<sequence length="71" mass="7428">MLFAMARPMRGTARWQAVCALPAGRCGRPRNGLPKNENAGTKADVSDPHLGVAVPLNRIACPAAGMRSISA</sequence>
<accession>A0A2S7CRJ1</accession>
<protein>
    <submittedName>
        <fullName evidence="1">Uncharacterized protein</fullName>
    </submittedName>
</protein>
<evidence type="ECO:0000313" key="1">
    <source>
        <dbReference type="EMBL" id="PPU64183.1"/>
    </source>
</evidence>
<gene>
    <name evidence="1" type="ORF">XcodCFBP4690_09825</name>
</gene>
<evidence type="ECO:0000313" key="2">
    <source>
        <dbReference type="Proteomes" id="UP000237872"/>
    </source>
</evidence>
<name>A0A2S7CRJ1_9XANT</name>
<reference evidence="1 2" key="1">
    <citation type="submission" date="2016-08" db="EMBL/GenBank/DDBJ databases">
        <authorList>
            <person name="Seilhamer J.J."/>
        </authorList>
    </citation>
    <scope>NUCLEOTIDE SEQUENCE [LARGE SCALE GENOMIC DNA]</scope>
    <source>
        <strain evidence="1 2">CFBP4690</strain>
    </source>
</reference>